<dbReference type="Gene3D" id="3.40.50.150">
    <property type="entry name" value="Vaccinia Virus protein VP39"/>
    <property type="match status" value="1"/>
</dbReference>
<dbReference type="InterPro" id="IPR029063">
    <property type="entry name" value="SAM-dependent_MTases_sf"/>
</dbReference>
<dbReference type="STRING" id="1267423.SAMN05216290_1166"/>
<keyword evidence="2" id="KW-1185">Reference proteome</keyword>
<reference evidence="2" key="1">
    <citation type="submission" date="2016-10" db="EMBL/GenBank/DDBJ databases">
        <authorList>
            <person name="Varghese N."/>
            <person name="Submissions S."/>
        </authorList>
    </citation>
    <scope>NUCLEOTIDE SEQUENCE [LARGE SCALE GENOMIC DNA]</scope>
    <source>
        <strain evidence="2">CGMCC 1.12402</strain>
    </source>
</reference>
<sequence>MNLEQKSMNMAQSVGFFGIPSENFDESGRAQFIALLELGLLPQSSILEIGCGVLRAGHWLINFLEPENYYGIEPSEKRVQLGLDQLISKSVQIEKKPRFNFNDEFDLTVFDKKFDFFLAGSIWTHCSKLDISTMLDGFKETGTDNSVFLVSYLPAFFPWQDYKGSDWVGTSHKSEKPGCIHHNKKWIKRQAKNRGLHISFLNKTAFDNQYWIVLSKAPLIKVKTLLSKRLLRFYHALKN</sequence>
<evidence type="ECO:0008006" key="3">
    <source>
        <dbReference type="Google" id="ProtNLM"/>
    </source>
</evidence>
<dbReference type="OrthoDB" id="9789123at2"/>
<dbReference type="RefSeq" id="WP_090257570.1">
    <property type="nucleotide sequence ID" value="NZ_FOIR01000001.1"/>
</dbReference>
<gene>
    <name evidence="1" type="ORF">SAMN05216290_1166</name>
</gene>
<accession>A0A1I0NFX5</accession>
<evidence type="ECO:0000313" key="1">
    <source>
        <dbReference type="EMBL" id="SEW00202.1"/>
    </source>
</evidence>
<dbReference type="EMBL" id="FOIR01000001">
    <property type="protein sequence ID" value="SEW00202.1"/>
    <property type="molecule type" value="Genomic_DNA"/>
</dbReference>
<dbReference type="AlphaFoldDB" id="A0A1I0NFX5"/>
<dbReference type="SUPFAM" id="SSF53335">
    <property type="entry name" value="S-adenosyl-L-methionine-dependent methyltransferases"/>
    <property type="match status" value="1"/>
</dbReference>
<organism evidence="1 2">
    <name type="scientific">Roseivirga pacifica</name>
    <dbReference type="NCBI Taxonomy" id="1267423"/>
    <lineage>
        <taxon>Bacteria</taxon>
        <taxon>Pseudomonadati</taxon>
        <taxon>Bacteroidota</taxon>
        <taxon>Cytophagia</taxon>
        <taxon>Cytophagales</taxon>
        <taxon>Roseivirgaceae</taxon>
        <taxon>Roseivirga</taxon>
    </lineage>
</organism>
<dbReference type="Proteomes" id="UP000199437">
    <property type="component" value="Unassembled WGS sequence"/>
</dbReference>
<proteinExistence type="predicted"/>
<protein>
    <recommendedName>
        <fullName evidence="3">Methyltransferase domain-containing protein</fullName>
    </recommendedName>
</protein>
<dbReference type="GeneID" id="99985898"/>
<evidence type="ECO:0000313" key="2">
    <source>
        <dbReference type="Proteomes" id="UP000199437"/>
    </source>
</evidence>
<name>A0A1I0NFX5_9BACT</name>